<accession>A0ABV4DYG1</accession>
<dbReference type="Pfam" id="PF00561">
    <property type="entry name" value="Abhydrolase_1"/>
    <property type="match status" value="1"/>
</dbReference>
<dbReference type="GO" id="GO:0016787">
    <property type="term" value="F:hydrolase activity"/>
    <property type="evidence" value="ECO:0007669"/>
    <property type="project" value="UniProtKB-KW"/>
</dbReference>
<evidence type="ECO:0000256" key="1">
    <source>
        <dbReference type="ARBA" id="ARBA00038115"/>
    </source>
</evidence>
<comment type="similarity">
    <text evidence="1">Belongs to the AB hydrolase superfamily. FUS2 hydrolase family.</text>
</comment>
<dbReference type="InterPro" id="IPR050261">
    <property type="entry name" value="FrsA_esterase"/>
</dbReference>
<dbReference type="InterPro" id="IPR000073">
    <property type="entry name" value="AB_hydrolase_1"/>
</dbReference>
<dbReference type="Proteomes" id="UP001565220">
    <property type="component" value="Unassembled WGS sequence"/>
</dbReference>
<evidence type="ECO:0000313" key="4">
    <source>
        <dbReference type="Proteomes" id="UP001565220"/>
    </source>
</evidence>
<dbReference type="Gene3D" id="1.20.1440.110">
    <property type="entry name" value="acylaminoacyl peptidase"/>
    <property type="match status" value="1"/>
</dbReference>
<dbReference type="PANTHER" id="PTHR22946">
    <property type="entry name" value="DIENELACTONE HYDROLASE DOMAIN-CONTAINING PROTEIN-RELATED"/>
    <property type="match status" value="1"/>
</dbReference>
<evidence type="ECO:0000259" key="2">
    <source>
        <dbReference type="Pfam" id="PF00561"/>
    </source>
</evidence>
<sequence length="400" mass="45651">MMKNLLFKNSQFEFETLRLFSAATSGMADIGEIITTSERIVDGDYNSWYQEWMKTAQRLHGIAHDYAVKGHFVSARKTYLRTYNYYRSAEFFLHENRNDPRALKLTDLGLSCFNQVMKYNQPIIEKVKIPYEGTTLPGHYYKCEETSEPRPVLILMTGYDGTKEEFYGLAMAALEHGMNCLAFEGPGQGEALRHQHLYFRYDYEKVVTPVVNFVLTLDGINPHKIVLWGQSLGGYLAPRAAAFEHRLAICVANGGIYNFLNALPNWKKFLDLALNNPNQCDQLQEEVEKTNPMFKWGIQNGMFVFGVDTLSKLVLKMKDFNMESTASKIQCPTLVVDGEEEHMFMGQAKQLYKALTCPKRFMLFTSEEGAGLHGQCGAKLLGNERILSWIDECLKKTINP</sequence>
<reference evidence="3 4" key="1">
    <citation type="submission" date="2024-08" db="EMBL/GenBank/DDBJ databases">
        <title>Clostridium lapicellarii sp. nov., and Clostridium renhuaiense sp. nov., two species isolated from the mud in a fermentation cellar used for producing sauce-flavour Chinese liquors.</title>
        <authorList>
            <person name="Yang F."/>
            <person name="Wang H."/>
            <person name="Chen L.Q."/>
            <person name="Zhou N."/>
            <person name="Lu J.J."/>
            <person name="Pu X.X."/>
            <person name="Wan B."/>
            <person name="Wang L."/>
            <person name="Liu S.J."/>
        </authorList>
    </citation>
    <scope>NUCLEOTIDE SEQUENCE [LARGE SCALE GENOMIC DNA]</scope>
    <source>
        <strain evidence="3 4">MT-113</strain>
    </source>
</reference>
<dbReference type="Gene3D" id="3.40.50.1820">
    <property type="entry name" value="alpha/beta hydrolase"/>
    <property type="match status" value="1"/>
</dbReference>
<gene>
    <name evidence="3" type="ORF">AB8S09_09215</name>
</gene>
<dbReference type="EMBL" id="JBGFFE010000011">
    <property type="protein sequence ID" value="MEY8763818.1"/>
    <property type="molecule type" value="Genomic_DNA"/>
</dbReference>
<keyword evidence="3" id="KW-0378">Hydrolase</keyword>
<dbReference type="InterPro" id="IPR029058">
    <property type="entry name" value="AB_hydrolase_fold"/>
</dbReference>
<keyword evidence="4" id="KW-1185">Reference proteome</keyword>
<dbReference type="SUPFAM" id="SSF53474">
    <property type="entry name" value="alpha/beta-Hydrolases"/>
    <property type="match status" value="1"/>
</dbReference>
<organism evidence="3 4">
    <name type="scientific">Clostridium lapidicellarium</name>
    <dbReference type="NCBI Taxonomy" id="3240931"/>
    <lineage>
        <taxon>Bacteria</taxon>
        <taxon>Bacillati</taxon>
        <taxon>Bacillota</taxon>
        <taxon>Clostridia</taxon>
        <taxon>Eubacteriales</taxon>
        <taxon>Clostridiaceae</taxon>
        <taxon>Clostridium</taxon>
    </lineage>
</organism>
<dbReference type="PANTHER" id="PTHR22946:SF12">
    <property type="entry name" value="CONIDIAL PIGMENT BIOSYNTHESIS PROTEIN AYG1 (AFU_ORTHOLOGUE AFUA_2G17550)"/>
    <property type="match status" value="1"/>
</dbReference>
<proteinExistence type="inferred from homology"/>
<dbReference type="RefSeq" id="WP_367112683.1">
    <property type="nucleotide sequence ID" value="NZ_JBGFFE010000011.1"/>
</dbReference>
<evidence type="ECO:0000313" key="3">
    <source>
        <dbReference type="EMBL" id="MEY8763818.1"/>
    </source>
</evidence>
<feature type="domain" description="AB hydrolase-1" evidence="2">
    <location>
        <begin position="151"/>
        <end position="359"/>
    </location>
</feature>
<protein>
    <submittedName>
        <fullName evidence="3">Alpha/beta hydrolase family protein</fullName>
        <ecNumber evidence="3">3.4.-.-</ecNumber>
    </submittedName>
</protein>
<dbReference type="EC" id="3.4.-.-" evidence="3"/>
<name>A0ABV4DYG1_9CLOT</name>
<comment type="caution">
    <text evidence="3">The sequence shown here is derived from an EMBL/GenBank/DDBJ whole genome shotgun (WGS) entry which is preliminary data.</text>
</comment>